<dbReference type="RefSeq" id="XP_013422933.1">
    <property type="nucleotide sequence ID" value="XM_013567479.1"/>
</dbReference>
<evidence type="ECO:0000313" key="2">
    <source>
        <dbReference type="EMBL" id="KEQ68762.1"/>
    </source>
</evidence>
<name>A0A074WFX0_9PEZI</name>
<keyword evidence="3" id="KW-1185">Reference proteome</keyword>
<feature type="compositionally biased region" description="Polar residues" evidence="1">
    <location>
        <begin position="544"/>
        <end position="554"/>
    </location>
</feature>
<dbReference type="AlphaFoldDB" id="A0A074WFX0"/>
<feature type="compositionally biased region" description="Polar residues" evidence="1">
    <location>
        <begin position="306"/>
        <end position="319"/>
    </location>
</feature>
<feature type="region of interest" description="Disordered" evidence="1">
    <location>
        <begin position="21"/>
        <end position="90"/>
    </location>
</feature>
<dbReference type="EMBL" id="KL584726">
    <property type="protein sequence ID" value="KEQ68762.1"/>
    <property type="molecule type" value="Genomic_DNA"/>
</dbReference>
<dbReference type="HOGENOM" id="CLU_491735_0_0_1"/>
<sequence length="554" mass="60712">MKSSGVLRAYEYESDVLTREQCEQKAEGAVGKEEGIRRRRDTEGQEERRVIGRQEREEWMSGTHDQATVASGAGEASTETEAPITPSGAEIEQVDDGYLLPNNASVREAYVIINVNGLVRIQESILGDYLRNVFTEPGDYSRAPKVGQARGEVAITWLEIMHTCVRRLAQRDPKRVPKCFVMTQHRRPGPRSEKGDAGDKWKWTWDKHDADMPCPNVDNTEDVGPHQCLKVVDEHTLWLLNPSPGDFDRQEVFDRSNHAQEMAEAARIAEESDSDVDDLGGDAAYDVVTLPEYRSSSPVENREQGYNDTSSTSSHAQETTDTEVLHGGEASDRGQVNTTSGSASPGHVRPLTVASDFGGDAARDTVTLEDNRMSTPVENRAQGHNDPSSSPSGSSGKGVINRVRNASREVSRKFKSLGRSSTRRGSTPPEPGSLSQATSTAEVGLGKSQRVSRKSRTPIWDIFMGRLRPSTTPPDATATSAPAQLLPPLEQGIPEFGDVVGLTDRIDNVEMRSAILPTRVRPNPGREHSAQVPGDHSVSLEARSPSSMTQRRRN</sequence>
<reference evidence="2 3" key="1">
    <citation type="journal article" date="2014" name="BMC Genomics">
        <title>Genome sequencing of four Aureobasidium pullulans varieties: biotechnological potential, stress tolerance, and description of new species.</title>
        <authorList>
            <person name="Gostin Ar C."/>
            <person name="Ohm R.A."/>
            <person name="Kogej T."/>
            <person name="Sonjak S."/>
            <person name="Turk M."/>
            <person name="Zajc J."/>
            <person name="Zalar P."/>
            <person name="Grube M."/>
            <person name="Sun H."/>
            <person name="Han J."/>
            <person name="Sharma A."/>
            <person name="Chiniquy J."/>
            <person name="Ngan C.Y."/>
            <person name="Lipzen A."/>
            <person name="Barry K."/>
            <person name="Grigoriev I.V."/>
            <person name="Gunde-Cimerman N."/>
        </authorList>
    </citation>
    <scope>NUCLEOTIDE SEQUENCE [LARGE SCALE GENOMIC DNA]</scope>
    <source>
        <strain evidence="2 3">CBS 147.97</strain>
    </source>
</reference>
<feature type="region of interest" description="Disordered" evidence="1">
    <location>
        <begin position="515"/>
        <end position="554"/>
    </location>
</feature>
<feature type="compositionally biased region" description="Basic and acidic residues" evidence="1">
    <location>
        <begin position="21"/>
        <end position="59"/>
    </location>
</feature>
<dbReference type="GeneID" id="25414309"/>
<feature type="compositionally biased region" description="Basic and acidic residues" evidence="1">
    <location>
        <begin position="323"/>
        <end position="332"/>
    </location>
</feature>
<dbReference type="OrthoDB" id="10545853at2759"/>
<protein>
    <submittedName>
        <fullName evidence="2">Uncharacterized protein</fullName>
    </submittedName>
</protein>
<evidence type="ECO:0000313" key="3">
    <source>
        <dbReference type="Proteomes" id="UP000027730"/>
    </source>
</evidence>
<gene>
    <name evidence="2" type="ORF">M436DRAFT_67885</name>
</gene>
<evidence type="ECO:0000256" key="1">
    <source>
        <dbReference type="SAM" id="MobiDB-lite"/>
    </source>
</evidence>
<proteinExistence type="predicted"/>
<dbReference type="Proteomes" id="UP000027730">
    <property type="component" value="Unassembled WGS sequence"/>
</dbReference>
<dbReference type="STRING" id="1043004.A0A074WFX0"/>
<feature type="region of interest" description="Disordered" evidence="1">
    <location>
        <begin position="290"/>
        <end position="457"/>
    </location>
</feature>
<accession>A0A074WFX0</accession>
<organism evidence="2 3">
    <name type="scientific">Aureobasidium namibiae CBS 147.97</name>
    <dbReference type="NCBI Taxonomy" id="1043004"/>
    <lineage>
        <taxon>Eukaryota</taxon>
        <taxon>Fungi</taxon>
        <taxon>Dikarya</taxon>
        <taxon>Ascomycota</taxon>
        <taxon>Pezizomycotina</taxon>
        <taxon>Dothideomycetes</taxon>
        <taxon>Dothideomycetidae</taxon>
        <taxon>Dothideales</taxon>
        <taxon>Saccotheciaceae</taxon>
        <taxon>Aureobasidium</taxon>
    </lineage>
</organism>
<feature type="compositionally biased region" description="Low complexity" evidence="1">
    <location>
        <begin position="418"/>
        <end position="427"/>
    </location>
</feature>
<feature type="compositionally biased region" description="Polar residues" evidence="1">
    <location>
        <begin position="334"/>
        <end position="343"/>
    </location>
</feature>